<dbReference type="Pfam" id="PF07258">
    <property type="entry name" value="COMM_domain"/>
    <property type="match status" value="1"/>
</dbReference>
<dbReference type="PANTHER" id="PTHR31159">
    <property type="entry name" value="COMM DOMAIN-CONTAINING PROTEIN 3"/>
    <property type="match status" value="1"/>
</dbReference>
<gene>
    <name evidence="4" type="primary">Commd3</name>
    <name evidence="4" type="ORF">Bhyg_14405</name>
</gene>
<dbReference type="InterPro" id="IPR017920">
    <property type="entry name" value="COMM"/>
</dbReference>
<dbReference type="AlphaFoldDB" id="A0A9Q0MRT8"/>
<reference evidence="4" key="1">
    <citation type="submission" date="2022-07" db="EMBL/GenBank/DDBJ databases">
        <authorList>
            <person name="Trinca V."/>
            <person name="Uliana J.V.C."/>
            <person name="Torres T.T."/>
            <person name="Ward R.J."/>
            <person name="Monesi N."/>
        </authorList>
    </citation>
    <scope>NUCLEOTIDE SEQUENCE</scope>
    <source>
        <strain evidence="4">HSMRA1968</strain>
        <tissue evidence="4">Whole embryos</tissue>
    </source>
</reference>
<evidence type="ECO:0000256" key="2">
    <source>
        <dbReference type="ARBA" id="ARBA00093469"/>
    </source>
</evidence>
<dbReference type="GO" id="GO:0006814">
    <property type="term" value="P:sodium ion transport"/>
    <property type="evidence" value="ECO:0007669"/>
    <property type="project" value="InterPro"/>
</dbReference>
<name>A0A9Q0MRT8_9DIPT</name>
<accession>A0A9Q0MRT8</accession>
<dbReference type="OrthoDB" id="1917519at2759"/>
<feature type="domain" description="COMM" evidence="3">
    <location>
        <begin position="131"/>
        <end position="202"/>
    </location>
</feature>
<comment type="similarity">
    <text evidence="2">Belongs to the COMM domain-containing protein 3 family.</text>
</comment>
<dbReference type="PANTHER" id="PTHR31159:SF1">
    <property type="entry name" value="COMM DOMAIN-CONTAINING PROTEIN 3"/>
    <property type="match status" value="1"/>
</dbReference>
<evidence type="ECO:0000313" key="4">
    <source>
        <dbReference type="EMBL" id="KAJ6635819.1"/>
    </source>
</evidence>
<dbReference type="InterPro" id="IPR037355">
    <property type="entry name" value="COMMD3"/>
</dbReference>
<evidence type="ECO:0000256" key="1">
    <source>
        <dbReference type="ARBA" id="ARBA00016548"/>
    </source>
</evidence>
<proteinExistence type="inferred from homology"/>
<comment type="caution">
    <text evidence="4">The sequence shown here is derived from an EMBL/GenBank/DDBJ whole genome shotgun (WGS) entry which is preliminary data.</text>
</comment>
<dbReference type="Proteomes" id="UP001151699">
    <property type="component" value="Chromosome C"/>
</dbReference>
<dbReference type="PROSITE" id="PS51269">
    <property type="entry name" value="COMM"/>
    <property type="match status" value="1"/>
</dbReference>
<keyword evidence="5" id="KW-1185">Reference proteome</keyword>
<protein>
    <recommendedName>
        <fullName evidence="1">COMM domain-containing protein 3</fullName>
    </recommendedName>
</protein>
<sequence length="204" mass="23077">MSTKNIEKMDQLELSNIVIDGLKCLNTSINGDLTKKLISNAVKMALYSDANIPANPEIYATKPDHAKQAEFAVLTVIFLSIKHGFDSTKFRTLLDSHNISSMAVDELVKVYEANKAELRIKNLTTGISLPHLTNVEWKLTCDVKSSQTEYGSGELSYNIHLGRYKDKTGERETIADFVCNVEELQSLIYKLKEIERQYERLSEK</sequence>
<organism evidence="4 5">
    <name type="scientific">Pseudolycoriella hygida</name>
    <dbReference type="NCBI Taxonomy" id="35572"/>
    <lineage>
        <taxon>Eukaryota</taxon>
        <taxon>Metazoa</taxon>
        <taxon>Ecdysozoa</taxon>
        <taxon>Arthropoda</taxon>
        <taxon>Hexapoda</taxon>
        <taxon>Insecta</taxon>
        <taxon>Pterygota</taxon>
        <taxon>Neoptera</taxon>
        <taxon>Endopterygota</taxon>
        <taxon>Diptera</taxon>
        <taxon>Nematocera</taxon>
        <taxon>Sciaroidea</taxon>
        <taxon>Sciaridae</taxon>
        <taxon>Pseudolycoriella</taxon>
    </lineage>
</organism>
<evidence type="ECO:0000313" key="5">
    <source>
        <dbReference type="Proteomes" id="UP001151699"/>
    </source>
</evidence>
<dbReference type="EMBL" id="WJQU01000004">
    <property type="protein sequence ID" value="KAJ6635819.1"/>
    <property type="molecule type" value="Genomic_DNA"/>
</dbReference>
<evidence type="ECO:0000259" key="3">
    <source>
        <dbReference type="PROSITE" id="PS51269"/>
    </source>
</evidence>